<evidence type="ECO:0000256" key="5">
    <source>
        <dbReference type="PIRSR" id="PIRSR617867-1"/>
    </source>
</evidence>
<comment type="similarity">
    <text evidence="1">Belongs to the low molecular weight phosphotyrosine protein phosphatase family.</text>
</comment>
<keyword evidence="3" id="KW-0378">Hydrolase</keyword>
<dbReference type="CDD" id="cd16343">
    <property type="entry name" value="LMWPTP"/>
    <property type="match status" value="1"/>
</dbReference>
<dbReference type="EC" id="3.1.3.48" evidence="2"/>
<proteinExistence type="inferred from homology"/>
<comment type="caution">
    <text evidence="7">The sequence shown here is derived from an EMBL/GenBank/DDBJ whole genome shotgun (WGS) entry which is preliminary data.</text>
</comment>
<dbReference type="PRINTS" id="PR00719">
    <property type="entry name" value="LMWPTPASE"/>
</dbReference>
<organism evidence="7 8">
    <name type="scientific">Oceaniradius stylonematis</name>
    <dbReference type="NCBI Taxonomy" id="2184161"/>
    <lineage>
        <taxon>Bacteria</taxon>
        <taxon>Pseudomonadati</taxon>
        <taxon>Pseudomonadota</taxon>
        <taxon>Alphaproteobacteria</taxon>
        <taxon>Hyphomicrobiales</taxon>
        <taxon>Ahrensiaceae</taxon>
        <taxon>Oceaniradius</taxon>
    </lineage>
</organism>
<evidence type="ECO:0000313" key="7">
    <source>
        <dbReference type="EMBL" id="RKF07423.1"/>
    </source>
</evidence>
<keyword evidence="8" id="KW-1185">Reference proteome</keyword>
<dbReference type="InterPro" id="IPR036196">
    <property type="entry name" value="Ptyr_pPase_sf"/>
</dbReference>
<dbReference type="SUPFAM" id="SSF52788">
    <property type="entry name" value="Phosphotyrosine protein phosphatases I"/>
    <property type="match status" value="1"/>
</dbReference>
<reference evidence="7 8" key="1">
    <citation type="journal article" date="2018" name="Int. J. Syst. Bacteriol.">
        <title>Oceaniradius stylonemae gen. nov., sp. nov., isolated from a red alga, Stylonema cornu-cervi.</title>
        <authorList>
            <person name="Jeong S."/>
        </authorList>
    </citation>
    <scope>NUCLEOTIDE SEQUENCE [LARGE SCALE GENOMIC DNA]</scope>
    <source>
        <strain evidence="7 8">StC1</strain>
    </source>
</reference>
<name>A0A3A8ANC7_9HYPH</name>
<dbReference type="Gene3D" id="3.40.50.2300">
    <property type="match status" value="1"/>
</dbReference>
<dbReference type="OrthoDB" id="9784339at2"/>
<feature type="active site" description="Nucleophile" evidence="5">
    <location>
        <position position="13"/>
    </location>
</feature>
<keyword evidence="4" id="KW-0904">Protein phosphatase</keyword>
<evidence type="ECO:0000256" key="1">
    <source>
        <dbReference type="ARBA" id="ARBA00011063"/>
    </source>
</evidence>
<dbReference type="InterPro" id="IPR023485">
    <property type="entry name" value="Ptyr_pPase"/>
</dbReference>
<dbReference type="InterPro" id="IPR017867">
    <property type="entry name" value="Tyr_phospatase_low_mol_wt"/>
</dbReference>
<sequence>MRVLFVCLGNICRSPLAEGVFRAEAARAGLSDGLSIDSAGTGNWHAGEAPDARAIAVAARNGIDISGQRARQISRDDFHAFDLILGMDHKNVQALTRMAAFDNKATIDLFLGHATGKTRDVADPYYGAEADFEAVYCDIMAGAAALAAVLAGKLSRDSG</sequence>
<dbReference type="SMART" id="SM00226">
    <property type="entry name" value="LMWPc"/>
    <property type="match status" value="1"/>
</dbReference>
<evidence type="ECO:0000259" key="6">
    <source>
        <dbReference type="SMART" id="SM00226"/>
    </source>
</evidence>
<protein>
    <recommendedName>
        <fullName evidence="2">protein-tyrosine-phosphatase</fullName>
        <ecNumber evidence="2">3.1.3.48</ecNumber>
    </recommendedName>
</protein>
<dbReference type="PANTHER" id="PTHR11717:SF7">
    <property type="entry name" value="LOW MOLECULAR WEIGHT PHOSPHOTYROSINE PROTEIN PHOSPHATASE"/>
    <property type="match status" value="1"/>
</dbReference>
<feature type="domain" description="Phosphotyrosine protein phosphatase I" evidence="6">
    <location>
        <begin position="1"/>
        <end position="149"/>
    </location>
</feature>
<dbReference type="Proteomes" id="UP000246132">
    <property type="component" value="Unassembled WGS sequence"/>
</dbReference>
<gene>
    <name evidence="7" type="ORF">DEM25_006360</name>
</gene>
<dbReference type="PANTHER" id="PTHR11717">
    <property type="entry name" value="LOW MOLECULAR WEIGHT PROTEIN TYROSINE PHOSPHATASE"/>
    <property type="match status" value="1"/>
</dbReference>
<dbReference type="RefSeq" id="WP_109768904.1">
    <property type="nucleotide sequence ID" value="NZ_QFWV02000004.1"/>
</dbReference>
<dbReference type="EMBL" id="QFWV02000004">
    <property type="protein sequence ID" value="RKF07423.1"/>
    <property type="molecule type" value="Genomic_DNA"/>
</dbReference>
<dbReference type="Pfam" id="PF01451">
    <property type="entry name" value="LMWPc"/>
    <property type="match status" value="1"/>
</dbReference>
<feature type="active site" description="Nucleophile" evidence="5">
    <location>
        <position position="7"/>
    </location>
</feature>
<evidence type="ECO:0000313" key="8">
    <source>
        <dbReference type="Proteomes" id="UP000246132"/>
    </source>
</evidence>
<accession>A0A3A8ANC7</accession>
<evidence type="ECO:0000256" key="4">
    <source>
        <dbReference type="ARBA" id="ARBA00022912"/>
    </source>
</evidence>
<evidence type="ECO:0000256" key="2">
    <source>
        <dbReference type="ARBA" id="ARBA00013064"/>
    </source>
</evidence>
<dbReference type="InterPro" id="IPR050438">
    <property type="entry name" value="LMW_PTPase"/>
</dbReference>
<evidence type="ECO:0000256" key="3">
    <source>
        <dbReference type="ARBA" id="ARBA00022801"/>
    </source>
</evidence>
<dbReference type="AlphaFoldDB" id="A0A3A8ANC7"/>
<feature type="active site" description="Proton donor" evidence="5">
    <location>
        <position position="123"/>
    </location>
</feature>
<dbReference type="GO" id="GO:0004725">
    <property type="term" value="F:protein tyrosine phosphatase activity"/>
    <property type="evidence" value="ECO:0007669"/>
    <property type="project" value="UniProtKB-EC"/>
</dbReference>